<proteinExistence type="inferred from homology"/>
<evidence type="ECO:0000313" key="7">
    <source>
        <dbReference type="EMBL" id="KAB3566944.1"/>
    </source>
</evidence>
<dbReference type="Gene3D" id="2.60.40.1290">
    <property type="match status" value="1"/>
</dbReference>
<evidence type="ECO:0000259" key="5">
    <source>
        <dbReference type="Pfam" id="PF13088"/>
    </source>
</evidence>
<feature type="domain" description="Sialidase N-terminal" evidence="6">
    <location>
        <begin position="50"/>
        <end position="169"/>
    </location>
</feature>
<reference evidence="11 12" key="2">
    <citation type="journal article" date="2019" name="Nat. Med.">
        <title>A library of human gut bacterial isolates paired with longitudinal multiomics data enables mechanistic microbiome research.</title>
        <authorList>
            <person name="Poyet M."/>
            <person name="Groussin M."/>
            <person name="Gibbons S.M."/>
            <person name="Avila-Pacheco J."/>
            <person name="Jiang X."/>
            <person name="Kearney S.M."/>
            <person name="Perrotta A.R."/>
            <person name="Berdy B."/>
            <person name="Zhao S."/>
            <person name="Lieberman T.D."/>
            <person name="Swanson P.K."/>
            <person name="Smith M."/>
            <person name="Roesemann S."/>
            <person name="Alexander J.E."/>
            <person name="Rich S.A."/>
            <person name="Livny J."/>
            <person name="Vlamakis H."/>
            <person name="Clish C."/>
            <person name="Bullock K."/>
            <person name="Deik A."/>
            <person name="Scott J."/>
            <person name="Pierce K.A."/>
            <person name="Xavier R.J."/>
            <person name="Alm E.J."/>
        </authorList>
    </citation>
    <scope>NUCLEOTIDE SEQUENCE [LARGE SCALE GENOMIC DNA]</scope>
    <source>
        <strain evidence="8 12">BIOML-A111</strain>
        <strain evidence="7 11">BIOML-A73</strain>
    </source>
</reference>
<evidence type="ECO:0000256" key="3">
    <source>
        <dbReference type="ARBA" id="ARBA00012733"/>
    </source>
</evidence>
<comment type="catalytic activity">
    <reaction evidence="1">
        <text>Hydrolysis of alpha-(2-&gt;3)-, alpha-(2-&gt;6)-, alpha-(2-&gt;8)- glycosidic linkages of terminal sialic acid residues in oligosaccharides, glycoproteins, glycolipids, colominic acid and synthetic substrates.</text>
        <dbReference type="EC" id="3.2.1.18"/>
    </reaction>
</comment>
<keyword evidence="4" id="KW-0812">Transmembrane</keyword>
<evidence type="ECO:0000256" key="1">
    <source>
        <dbReference type="ARBA" id="ARBA00000427"/>
    </source>
</evidence>
<sequence>MKERRTALYDRSSFNRDIMEIYKVMKYRIYFFLIVFVFMIGGLWASPVKVIVRQPVLPVLTLKEANPVLRLEFVKQASGDCAVREIVCSLKGSTDLTDIEHIRLYASAADGTLSVEHPLTLPMQVSEKVSFKEPLVLKDDTTLVWVTLKLKDRVNLSHRVRLACSSVKTVKGKGEVLLDGSLVDLRLGVAVRQFGQDGVNTSRIPGIATSKNGTLLAVYDARYDTSRDLQGNIDIALNRSFDGGETWQPMQVVLDMKTWGGLPEKYNGVSDACILVDEKTGDIYVAGLWMHGVLDGKTGKWVEGMTQDSTRWIHQWHAKGSQPGLEVKETSQFLITKSTDEGRTWSEPINITRNTKRPEWWLYAPAPGHGITLKDGTLVFPTQGRDKDGMPFSNITWSRDGGKTWTAGKPAYHNTTECMAVQLQDGNIMLNMRDNRNYGNKEINGRRICVTADLGETWVEHSTSRNALVEPTCMASIHKHLYRRNGMEKSILLFCNPESYNSRDHMTLKVSLDDGKTWPEERKILLDEYGGFGYSCITSVDGETIGILYESSQAQMVFQQVKIKELIGD</sequence>
<dbReference type="PANTHER" id="PTHR10628">
    <property type="entry name" value="SIALIDASE"/>
    <property type="match status" value="1"/>
</dbReference>
<organism evidence="8 12">
    <name type="scientific">Phocaeicola vulgatus</name>
    <name type="common">Bacteroides vulgatus</name>
    <dbReference type="NCBI Taxonomy" id="821"/>
    <lineage>
        <taxon>Bacteria</taxon>
        <taxon>Pseudomonadati</taxon>
        <taxon>Bacteroidota</taxon>
        <taxon>Bacteroidia</taxon>
        <taxon>Bacteroidales</taxon>
        <taxon>Bacteroidaceae</taxon>
        <taxon>Phocaeicola</taxon>
    </lineage>
</organism>
<evidence type="ECO:0000313" key="10">
    <source>
        <dbReference type="Proteomes" id="UP000283713"/>
    </source>
</evidence>
<dbReference type="InterPro" id="IPR011040">
    <property type="entry name" value="Sialidase"/>
</dbReference>
<evidence type="ECO:0000256" key="2">
    <source>
        <dbReference type="ARBA" id="ARBA00009348"/>
    </source>
</evidence>
<evidence type="ECO:0000259" key="6">
    <source>
        <dbReference type="Pfam" id="PF14873"/>
    </source>
</evidence>
<dbReference type="InterPro" id="IPR026856">
    <property type="entry name" value="Sialidase_fam"/>
</dbReference>
<dbReference type="Pfam" id="PF14873">
    <property type="entry name" value="BNR_assoc_N"/>
    <property type="match status" value="1"/>
</dbReference>
<dbReference type="Gene3D" id="2.120.10.10">
    <property type="match status" value="1"/>
</dbReference>
<reference evidence="9 10" key="1">
    <citation type="submission" date="2018-08" db="EMBL/GenBank/DDBJ databases">
        <title>A genome reference for cultivated species of the human gut microbiota.</title>
        <authorList>
            <person name="Zou Y."/>
            <person name="Xue W."/>
            <person name="Luo G."/>
        </authorList>
    </citation>
    <scope>NUCLEOTIDE SEQUENCE [LARGE SCALE GENOMIC DNA]</scope>
    <source>
        <strain evidence="9 10">AM16-6</strain>
    </source>
</reference>
<dbReference type="GO" id="GO:0006689">
    <property type="term" value="P:ganglioside catabolic process"/>
    <property type="evidence" value="ECO:0007669"/>
    <property type="project" value="TreeGrafter"/>
</dbReference>
<accession>A0A396F2B4</accession>
<dbReference type="GO" id="GO:0009313">
    <property type="term" value="P:oligosaccharide catabolic process"/>
    <property type="evidence" value="ECO:0007669"/>
    <property type="project" value="TreeGrafter"/>
</dbReference>
<dbReference type="AlphaFoldDB" id="A0A396F2B4"/>
<evidence type="ECO:0000313" key="12">
    <source>
        <dbReference type="Proteomes" id="UP000437431"/>
    </source>
</evidence>
<dbReference type="EMBL" id="WDAY01000009">
    <property type="protein sequence ID" value="KAB6562246.1"/>
    <property type="molecule type" value="Genomic_DNA"/>
</dbReference>
<comment type="similarity">
    <text evidence="2">Belongs to the glycosyl hydrolase 33 family.</text>
</comment>
<keyword evidence="4" id="KW-1133">Transmembrane helix</keyword>
<protein>
    <recommendedName>
        <fullName evidence="3">exo-alpha-sialidase</fullName>
        <ecNumber evidence="3">3.2.1.18</ecNumber>
    </recommendedName>
</protein>
<dbReference type="CDD" id="cd15482">
    <property type="entry name" value="Sialidase_non-viral"/>
    <property type="match status" value="1"/>
</dbReference>
<evidence type="ECO:0000256" key="4">
    <source>
        <dbReference type="SAM" id="Phobius"/>
    </source>
</evidence>
<dbReference type="Pfam" id="PF13088">
    <property type="entry name" value="BNR_2"/>
    <property type="match status" value="1"/>
</dbReference>
<dbReference type="InterPro" id="IPR036278">
    <property type="entry name" value="Sialidase_sf"/>
</dbReference>
<dbReference type="PANTHER" id="PTHR10628:SF30">
    <property type="entry name" value="EXO-ALPHA-SIALIDASE"/>
    <property type="match status" value="1"/>
</dbReference>
<dbReference type="GO" id="GO:0004308">
    <property type="term" value="F:exo-alpha-sialidase activity"/>
    <property type="evidence" value="ECO:0007669"/>
    <property type="project" value="UniProtKB-EC"/>
</dbReference>
<dbReference type="GO" id="GO:0005737">
    <property type="term" value="C:cytoplasm"/>
    <property type="evidence" value="ECO:0007669"/>
    <property type="project" value="TreeGrafter"/>
</dbReference>
<feature type="transmembrane region" description="Helical" evidence="4">
    <location>
        <begin position="29"/>
        <end position="46"/>
    </location>
</feature>
<dbReference type="Proteomes" id="UP000283713">
    <property type="component" value="Unassembled WGS sequence"/>
</dbReference>
<evidence type="ECO:0000313" key="8">
    <source>
        <dbReference type="EMBL" id="KAB6562246.1"/>
    </source>
</evidence>
<dbReference type="EC" id="3.2.1.18" evidence="3"/>
<keyword evidence="4" id="KW-0472">Membrane</keyword>
<dbReference type="EMBL" id="QRKA01000021">
    <property type="protein sequence ID" value="RHH76918.1"/>
    <property type="molecule type" value="Genomic_DNA"/>
</dbReference>
<dbReference type="Proteomes" id="UP000433382">
    <property type="component" value="Unassembled WGS sequence"/>
</dbReference>
<evidence type="ECO:0000313" key="11">
    <source>
        <dbReference type="Proteomes" id="UP000433382"/>
    </source>
</evidence>
<evidence type="ECO:0000313" key="9">
    <source>
        <dbReference type="EMBL" id="RHH76918.1"/>
    </source>
</evidence>
<dbReference type="RefSeq" id="WP_008668009.1">
    <property type="nucleotide sequence ID" value="NZ_CAXTCG010000069.1"/>
</dbReference>
<dbReference type="GO" id="GO:0016020">
    <property type="term" value="C:membrane"/>
    <property type="evidence" value="ECO:0007669"/>
    <property type="project" value="TreeGrafter"/>
</dbReference>
<dbReference type="InterPro" id="IPR029456">
    <property type="entry name" value="Sialidase_N"/>
</dbReference>
<dbReference type="SUPFAM" id="SSF50939">
    <property type="entry name" value="Sialidases"/>
    <property type="match status" value="1"/>
</dbReference>
<comment type="caution">
    <text evidence="8">The sequence shown here is derived from an EMBL/GenBank/DDBJ whole genome shotgun (WGS) entry which is preliminary data.</text>
</comment>
<feature type="domain" description="Sialidase" evidence="5">
    <location>
        <begin position="213"/>
        <end position="541"/>
    </location>
</feature>
<dbReference type="Proteomes" id="UP000437431">
    <property type="component" value="Unassembled WGS sequence"/>
</dbReference>
<gene>
    <name evidence="9" type="ORF">DW193_14070</name>
    <name evidence="7" type="ORF">GAY01_16105</name>
    <name evidence="8" type="ORF">GAY79_05925</name>
</gene>
<name>A0A396F2B4_PHOVU</name>
<dbReference type="EMBL" id="WCZM01000025">
    <property type="protein sequence ID" value="KAB3566944.1"/>
    <property type="molecule type" value="Genomic_DNA"/>
</dbReference>